<sequence length="71" mass="7831">MARTPIRFRHGDQTVNRDGSETTNQSENRGNPLVYHVRDRGPSLPPPQGTLSSVGAFSFPLSDEMKIFCVG</sequence>
<name>A0AAP0JUD1_9MAGN</name>
<accession>A0AAP0JUD1</accession>
<keyword evidence="3" id="KW-1185">Reference proteome</keyword>
<reference evidence="2 3" key="1">
    <citation type="submission" date="2024-01" db="EMBL/GenBank/DDBJ databases">
        <title>Genome assemblies of Stephania.</title>
        <authorList>
            <person name="Yang L."/>
        </authorList>
    </citation>
    <scope>NUCLEOTIDE SEQUENCE [LARGE SCALE GENOMIC DNA]</scope>
    <source>
        <strain evidence="2">JXDWG</strain>
        <tissue evidence="2">Leaf</tissue>
    </source>
</reference>
<proteinExistence type="predicted"/>
<comment type="caution">
    <text evidence="2">The sequence shown here is derived from an EMBL/GenBank/DDBJ whole genome shotgun (WGS) entry which is preliminary data.</text>
</comment>
<protein>
    <submittedName>
        <fullName evidence="2">Uncharacterized protein</fullName>
    </submittedName>
</protein>
<dbReference type="Proteomes" id="UP001419268">
    <property type="component" value="Unassembled WGS sequence"/>
</dbReference>
<evidence type="ECO:0000313" key="2">
    <source>
        <dbReference type="EMBL" id="KAK9140176.1"/>
    </source>
</evidence>
<gene>
    <name evidence="2" type="ORF">Scep_009857</name>
</gene>
<organism evidence="2 3">
    <name type="scientific">Stephania cephalantha</name>
    <dbReference type="NCBI Taxonomy" id="152367"/>
    <lineage>
        <taxon>Eukaryota</taxon>
        <taxon>Viridiplantae</taxon>
        <taxon>Streptophyta</taxon>
        <taxon>Embryophyta</taxon>
        <taxon>Tracheophyta</taxon>
        <taxon>Spermatophyta</taxon>
        <taxon>Magnoliopsida</taxon>
        <taxon>Ranunculales</taxon>
        <taxon>Menispermaceae</taxon>
        <taxon>Menispermoideae</taxon>
        <taxon>Cissampelideae</taxon>
        <taxon>Stephania</taxon>
    </lineage>
</organism>
<feature type="compositionally biased region" description="Polar residues" evidence="1">
    <location>
        <begin position="13"/>
        <end position="29"/>
    </location>
</feature>
<feature type="region of interest" description="Disordered" evidence="1">
    <location>
        <begin position="1"/>
        <end position="49"/>
    </location>
</feature>
<dbReference type="EMBL" id="JBBNAG010000004">
    <property type="protein sequence ID" value="KAK9140176.1"/>
    <property type="molecule type" value="Genomic_DNA"/>
</dbReference>
<evidence type="ECO:0000256" key="1">
    <source>
        <dbReference type="SAM" id="MobiDB-lite"/>
    </source>
</evidence>
<dbReference type="AlphaFoldDB" id="A0AAP0JUD1"/>
<evidence type="ECO:0000313" key="3">
    <source>
        <dbReference type="Proteomes" id="UP001419268"/>
    </source>
</evidence>